<comment type="subcellular location">
    <subcellularLocation>
        <location evidence="1 5">Membrane</location>
        <topology evidence="1 5">Multi-pass membrane protein</topology>
    </subcellularLocation>
</comment>
<gene>
    <name evidence="7" type="primary">SCAMP2</name>
</gene>
<keyword evidence="5" id="KW-0813">Transport</keyword>
<evidence type="ECO:0000256" key="6">
    <source>
        <dbReference type="SAM" id="Coils"/>
    </source>
</evidence>
<reference evidence="7" key="2">
    <citation type="submission" date="2025-08" db="UniProtKB">
        <authorList>
            <consortium name="Ensembl"/>
        </authorList>
    </citation>
    <scope>IDENTIFICATION</scope>
</reference>
<organism evidence="7 8">
    <name type="scientific">Catharus ustulatus</name>
    <name type="common">Russet-backed thrush</name>
    <name type="synonym">Hylocichla ustulatus</name>
    <dbReference type="NCBI Taxonomy" id="91951"/>
    <lineage>
        <taxon>Eukaryota</taxon>
        <taxon>Metazoa</taxon>
        <taxon>Chordata</taxon>
        <taxon>Craniata</taxon>
        <taxon>Vertebrata</taxon>
        <taxon>Euteleostomi</taxon>
        <taxon>Archelosauria</taxon>
        <taxon>Archosauria</taxon>
        <taxon>Dinosauria</taxon>
        <taxon>Saurischia</taxon>
        <taxon>Theropoda</taxon>
        <taxon>Coelurosauria</taxon>
        <taxon>Aves</taxon>
        <taxon>Neognathae</taxon>
        <taxon>Neoaves</taxon>
        <taxon>Telluraves</taxon>
        <taxon>Australaves</taxon>
        <taxon>Passeriformes</taxon>
        <taxon>Turdidae</taxon>
        <taxon>Catharus</taxon>
    </lineage>
</organism>
<keyword evidence="6" id="KW-0175">Coiled coil</keyword>
<keyword evidence="3 5" id="KW-1133">Transmembrane helix</keyword>
<feature type="transmembrane region" description="Helical" evidence="5">
    <location>
        <begin position="297"/>
        <end position="320"/>
    </location>
</feature>
<keyword evidence="4 5" id="KW-0472">Membrane</keyword>
<reference evidence="7" key="3">
    <citation type="submission" date="2025-09" db="UniProtKB">
        <authorList>
            <consortium name="Ensembl"/>
        </authorList>
    </citation>
    <scope>IDENTIFICATION</scope>
</reference>
<dbReference type="GO" id="GO:0032588">
    <property type="term" value="C:trans-Golgi network membrane"/>
    <property type="evidence" value="ECO:0007669"/>
    <property type="project" value="TreeGrafter"/>
</dbReference>
<dbReference type="GO" id="GO:0015031">
    <property type="term" value="P:protein transport"/>
    <property type="evidence" value="ECO:0007669"/>
    <property type="project" value="InterPro"/>
</dbReference>
<accession>A0A8C3UNK2</accession>
<comment type="similarity">
    <text evidence="5">Belongs to the SCAMP family.</text>
</comment>
<dbReference type="GO" id="GO:0055038">
    <property type="term" value="C:recycling endosome membrane"/>
    <property type="evidence" value="ECO:0007669"/>
    <property type="project" value="TreeGrafter"/>
</dbReference>
<evidence type="ECO:0000256" key="4">
    <source>
        <dbReference type="ARBA" id="ARBA00023136"/>
    </source>
</evidence>
<dbReference type="InterPro" id="IPR007273">
    <property type="entry name" value="SCAMP"/>
</dbReference>
<dbReference type="PANTHER" id="PTHR10687">
    <property type="entry name" value="SECRETORY CARRIER-ASSOCIATED MEMBRANE PROTEIN SCAMP"/>
    <property type="match status" value="1"/>
</dbReference>
<dbReference type="Ensembl" id="ENSCUST00005016559.1">
    <property type="protein sequence ID" value="ENSCUSP00005015951.1"/>
    <property type="gene ID" value="ENSCUSG00005010243.1"/>
</dbReference>
<feature type="transmembrane region" description="Helical" evidence="5">
    <location>
        <begin position="235"/>
        <end position="258"/>
    </location>
</feature>
<dbReference type="Proteomes" id="UP000694563">
    <property type="component" value="Chromosome 12"/>
</dbReference>
<proteinExistence type="inferred from homology"/>
<feature type="coiled-coil region" evidence="6">
    <location>
        <begin position="167"/>
        <end position="197"/>
    </location>
</feature>
<evidence type="ECO:0000313" key="7">
    <source>
        <dbReference type="Ensembl" id="ENSCUSP00005015951.1"/>
    </source>
</evidence>
<evidence type="ECO:0000256" key="5">
    <source>
        <dbReference type="RuleBase" id="RU363122"/>
    </source>
</evidence>
<evidence type="ECO:0000256" key="1">
    <source>
        <dbReference type="ARBA" id="ARBA00004141"/>
    </source>
</evidence>
<protein>
    <recommendedName>
        <fullName evidence="5">Secretory carrier-associated membrane protein</fullName>
        <shortName evidence="5">Secretory carrier membrane protein</shortName>
    </recommendedName>
</protein>
<evidence type="ECO:0000256" key="3">
    <source>
        <dbReference type="ARBA" id="ARBA00022989"/>
    </source>
</evidence>
<dbReference type="AlphaFoldDB" id="A0A8C3UNK2"/>
<sequence length="414" mass="46435">MRRGRHRRCSPRATRSQQCCRHLWSPHHRYSPSLLPSQPPRAPRTSGSTGFPGVVAGKLQVIFLTCISKADLYREYTHTDFLTSLSLSLWWQSLFCLMCCWLWLLSGSSGLCPVNAFSLVLVSGQTHSVPGEYMQVPDCQDHLTAQPRAGLTSLISVPSQAVAAAAQAGLLQQQAELERKAAELEKKERELQSHAATRQNNWPPLPKRCPIKPCFYQDFSADIPADYQRICKMLYYLWMLHSITLLLNLLACLAWFTVEGSRGVDFGLSILWLILFTPCAFLCWYRPIYKAFRSDSSFSFFVFFFIFFCQIAIYIIQAVGIPGWGDSGWIAALSEVRSHVAVGVIMMVVAAFFTLCAVLSLFLLKQVHSLYRRTGASFQRAQEEFSQGILTNRSFQNAAAGVASSAAQNAFRGN</sequence>
<feature type="transmembrane region" description="Helical" evidence="5">
    <location>
        <begin position="264"/>
        <end position="285"/>
    </location>
</feature>
<evidence type="ECO:0000256" key="2">
    <source>
        <dbReference type="ARBA" id="ARBA00022692"/>
    </source>
</evidence>
<keyword evidence="2 5" id="KW-0812">Transmembrane</keyword>
<feature type="transmembrane region" description="Helical" evidence="5">
    <location>
        <begin position="340"/>
        <end position="364"/>
    </location>
</feature>
<dbReference type="PANTHER" id="PTHR10687:SF7">
    <property type="entry name" value="SECRETORY CARRIER-ASSOCIATED MEMBRANE PROTEIN 2"/>
    <property type="match status" value="1"/>
</dbReference>
<dbReference type="Pfam" id="PF04144">
    <property type="entry name" value="SCAMP"/>
    <property type="match status" value="1"/>
</dbReference>
<keyword evidence="8" id="KW-1185">Reference proteome</keyword>
<evidence type="ECO:0000313" key="8">
    <source>
        <dbReference type="Proteomes" id="UP000694563"/>
    </source>
</evidence>
<name>A0A8C3UNK2_CATUS</name>
<reference evidence="7" key="1">
    <citation type="submission" date="2020-10" db="EMBL/GenBank/DDBJ databases">
        <title>Catharus ustulatus (Swainson's thrush) genome, bCatUst1, primary haplotype v2.</title>
        <authorList>
            <person name="Delmore K."/>
            <person name="Vafadar M."/>
            <person name="Formenti G."/>
            <person name="Chow W."/>
            <person name="Pelan S."/>
            <person name="Howe K."/>
            <person name="Rhie A."/>
            <person name="Mountcastle J."/>
            <person name="Haase B."/>
            <person name="Fedrigo O."/>
            <person name="Jarvis E.D."/>
        </authorList>
    </citation>
    <scope>NUCLEOTIDE SEQUENCE [LARGE SCALE GENOMIC DNA]</scope>
</reference>